<organism evidence="1 2">
    <name type="scientific">Aliibacillus thermotolerans</name>
    <dbReference type="NCBI Taxonomy" id="1834418"/>
    <lineage>
        <taxon>Bacteria</taxon>
        <taxon>Bacillati</taxon>
        <taxon>Bacillota</taxon>
        <taxon>Bacilli</taxon>
        <taxon>Bacillales</taxon>
        <taxon>Bacillaceae</taxon>
        <taxon>Aliibacillus</taxon>
    </lineage>
</organism>
<dbReference type="InterPro" id="IPR019615">
    <property type="entry name" value="DUF2487"/>
</dbReference>
<protein>
    <submittedName>
        <fullName evidence="1">YpiF family protein</fullName>
    </submittedName>
</protein>
<gene>
    <name evidence="1" type="ORF">ACFPTR_05265</name>
</gene>
<sequence length="154" mass="18233">MKWTTEDILSFVNERKYVDTAILPLIPVNFHDGIKESAAMNEFMTIITAELERQFKGRVLLLPSFTYLNEEEIASHTKPLIRWLASLKESGMKYIFLMTSDSKWKQMEEELNEEIVWLPLIPLENLDVTYKKEVITEQIKHLIPLFMNKWQQEV</sequence>
<accession>A0ABW0U4G5</accession>
<reference evidence="2" key="1">
    <citation type="journal article" date="2019" name="Int. J. Syst. Evol. Microbiol.">
        <title>The Global Catalogue of Microorganisms (GCM) 10K type strain sequencing project: providing services to taxonomists for standard genome sequencing and annotation.</title>
        <authorList>
            <consortium name="The Broad Institute Genomics Platform"/>
            <consortium name="The Broad Institute Genome Sequencing Center for Infectious Disease"/>
            <person name="Wu L."/>
            <person name="Ma J."/>
        </authorList>
    </citation>
    <scope>NUCLEOTIDE SEQUENCE [LARGE SCALE GENOMIC DNA]</scope>
    <source>
        <strain evidence="2">CGMCC 1.15790</strain>
    </source>
</reference>
<dbReference type="Pfam" id="PF10673">
    <property type="entry name" value="DUF2487"/>
    <property type="match status" value="1"/>
</dbReference>
<name>A0ABW0U4G5_9BACI</name>
<evidence type="ECO:0000313" key="1">
    <source>
        <dbReference type="EMBL" id="MFC5628305.1"/>
    </source>
</evidence>
<dbReference type="RefSeq" id="WP_270897568.1">
    <property type="nucleotide sequence ID" value="NZ_JBHSPF010000018.1"/>
</dbReference>
<dbReference type="Proteomes" id="UP001596143">
    <property type="component" value="Unassembled WGS sequence"/>
</dbReference>
<comment type="caution">
    <text evidence="1">The sequence shown here is derived from an EMBL/GenBank/DDBJ whole genome shotgun (WGS) entry which is preliminary data.</text>
</comment>
<evidence type="ECO:0000313" key="2">
    <source>
        <dbReference type="Proteomes" id="UP001596143"/>
    </source>
</evidence>
<dbReference type="EMBL" id="JBHSPF010000018">
    <property type="protein sequence ID" value="MFC5628305.1"/>
    <property type="molecule type" value="Genomic_DNA"/>
</dbReference>
<proteinExistence type="predicted"/>
<keyword evidence="2" id="KW-1185">Reference proteome</keyword>